<reference evidence="2" key="1">
    <citation type="journal article" date="2022" name="Mol. Ecol. Resour.">
        <title>The genomes of chicory, endive, great burdock and yacon provide insights into Asteraceae palaeo-polyploidization history and plant inulin production.</title>
        <authorList>
            <person name="Fan W."/>
            <person name="Wang S."/>
            <person name="Wang H."/>
            <person name="Wang A."/>
            <person name="Jiang F."/>
            <person name="Liu H."/>
            <person name="Zhao H."/>
            <person name="Xu D."/>
            <person name="Zhang Y."/>
        </authorList>
    </citation>
    <scope>NUCLEOTIDE SEQUENCE [LARGE SCALE GENOMIC DNA]</scope>
    <source>
        <strain evidence="2">cv. Punajuju</strain>
    </source>
</reference>
<organism evidence="1 2">
    <name type="scientific">Cichorium intybus</name>
    <name type="common">Chicory</name>
    <dbReference type="NCBI Taxonomy" id="13427"/>
    <lineage>
        <taxon>Eukaryota</taxon>
        <taxon>Viridiplantae</taxon>
        <taxon>Streptophyta</taxon>
        <taxon>Embryophyta</taxon>
        <taxon>Tracheophyta</taxon>
        <taxon>Spermatophyta</taxon>
        <taxon>Magnoliopsida</taxon>
        <taxon>eudicotyledons</taxon>
        <taxon>Gunneridae</taxon>
        <taxon>Pentapetalae</taxon>
        <taxon>asterids</taxon>
        <taxon>campanulids</taxon>
        <taxon>Asterales</taxon>
        <taxon>Asteraceae</taxon>
        <taxon>Cichorioideae</taxon>
        <taxon>Cichorieae</taxon>
        <taxon>Cichoriinae</taxon>
        <taxon>Cichorium</taxon>
    </lineage>
</organism>
<gene>
    <name evidence="1" type="ORF">L2E82_47406</name>
</gene>
<keyword evidence="2" id="KW-1185">Reference proteome</keyword>
<proteinExistence type="predicted"/>
<dbReference type="EMBL" id="CM042017">
    <property type="protein sequence ID" value="KAI3689449.1"/>
    <property type="molecule type" value="Genomic_DNA"/>
</dbReference>
<evidence type="ECO:0000313" key="1">
    <source>
        <dbReference type="EMBL" id="KAI3689449.1"/>
    </source>
</evidence>
<sequence length="78" mass="8211">MLFKSVKTRRNSFYSPASGLSLKPYVNAASSLAIKSSDNLHLLSSPLAIAAVGNTASPPFAEKESTLVSKKGENGFIP</sequence>
<name>A0ACB8YVQ2_CICIN</name>
<comment type="caution">
    <text evidence="1">The sequence shown here is derived from an EMBL/GenBank/DDBJ whole genome shotgun (WGS) entry which is preliminary data.</text>
</comment>
<evidence type="ECO:0000313" key="2">
    <source>
        <dbReference type="Proteomes" id="UP001055811"/>
    </source>
</evidence>
<accession>A0ACB8YVQ2</accession>
<reference evidence="1 2" key="2">
    <citation type="journal article" date="2022" name="Mol. Ecol. Resour.">
        <title>The genomes of chicory, endive, great burdock and yacon provide insights into Asteraceae paleo-polyploidization history and plant inulin production.</title>
        <authorList>
            <person name="Fan W."/>
            <person name="Wang S."/>
            <person name="Wang H."/>
            <person name="Wang A."/>
            <person name="Jiang F."/>
            <person name="Liu H."/>
            <person name="Zhao H."/>
            <person name="Xu D."/>
            <person name="Zhang Y."/>
        </authorList>
    </citation>
    <scope>NUCLEOTIDE SEQUENCE [LARGE SCALE GENOMIC DNA]</scope>
    <source>
        <strain evidence="2">cv. Punajuju</strain>
        <tissue evidence="1">Leaves</tissue>
    </source>
</reference>
<protein>
    <submittedName>
        <fullName evidence="1">Uncharacterized protein</fullName>
    </submittedName>
</protein>
<dbReference type="Proteomes" id="UP001055811">
    <property type="component" value="Linkage Group LG09"/>
</dbReference>